<dbReference type="InterPro" id="IPR005548">
    <property type="entry name" value="Cell_div_FtsQ/DivIB_C"/>
</dbReference>
<evidence type="ECO:0000256" key="4">
    <source>
        <dbReference type="ARBA" id="ARBA00022692"/>
    </source>
</evidence>
<keyword evidence="2" id="KW-0997">Cell inner membrane</keyword>
<evidence type="ECO:0000256" key="6">
    <source>
        <dbReference type="ARBA" id="ARBA00023306"/>
    </source>
</evidence>
<gene>
    <name evidence="8" type="ORF">HQ497_01440</name>
</gene>
<evidence type="ECO:0000256" key="1">
    <source>
        <dbReference type="ARBA" id="ARBA00022475"/>
    </source>
</evidence>
<reference evidence="8" key="1">
    <citation type="submission" date="2020-05" db="EMBL/GenBank/DDBJ databases">
        <title>Sulfur intermediates as new biogeochemical hubs in an aquatic model microbial ecosystem.</title>
        <authorList>
            <person name="Vigneron A."/>
        </authorList>
    </citation>
    <scope>NUCLEOTIDE SEQUENCE</scope>
    <source>
        <strain evidence="8">Bin.250</strain>
    </source>
</reference>
<comment type="caution">
    <text evidence="8">The sequence shown here is derived from an EMBL/GenBank/DDBJ whole genome shotgun (WGS) entry which is preliminary data.</text>
</comment>
<dbReference type="GO" id="GO:0090529">
    <property type="term" value="P:cell septum assembly"/>
    <property type="evidence" value="ECO:0007669"/>
    <property type="project" value="InterPro"/>
</dbReference>
<dbReference type="PANTHER" id="PTHR35851">
    <property type="entry name" value="CELL DIVISION PROTEIN FTSQ"/>
    <property type="match status" value="1"/>
</dbReference>
<evidence type="ECO:0000256" key="5">
    <source>
        <dbReference type="ARBA" id="ARBA00022989"/>
    </source>
</evidence>
<keyword evidence="5" id="KW-0472">Membrane</keyword>
<keyword evidence="4" id="KW-0812">Transmembrane</keyword>
<dbReference type="EMBL" id="JABMOJ010000053">
    <property type="protein sequence ID" value="NQV64003.1"/>
    <property type="molecule type" value="Genomic_DNA"/>
</dbReference>
<keyword evidence="5" id="KW-1133">Transmembrane helix</keyword>
<evidence type="ECO:0000259" key="7">
    <source>
        <dbReference type="Pfam" id="PF03799"/>
    </source>
</evidence>
<dbReference type="AlphaFoldDB" id="A0A973A7S8"/>
<evidence type="ECO:0000313" key="9">
    <source>
        <dbReference type="Proteomes" id="UP000754644"/>
    </source>
</evidence>
<name>A0A973A7S8_9GAMM</name>
<evidence type="ECO:0000313" key="8">
    <source>
        <dbReference type="EMBL" id="NQV64003.1"/>
    </source>
</evidence>
<organism evidence="8 9">
    <name type="scientific">SAR86 cluster bacterium</name>
    <dbReference type="NCBI Taxonomy" id="2030880"/>
    <lineage>
        <taxon>Bacteria</taxon>
        <taxon>Pseudomonadati</taxon>
        <taxon>Pseudomonadota</taxon>
        <taxon>Gammaproteobacteria</taxon>
        <taxon>SAR86 cluster</taxon>
    </lineage>
</organism>
<dbReference type="Gene3D" id="3.10.20.310">
    <property type="entry name" value="membrane protein fhac"/>
    <property type="match status" value="1"/>
</dbReference>
<sequence length="191" mass="21740">MVNLADQKQNILQIKAMLEQVDWVHRVEVSKSWPDSLTVLVIEETPIAYWNDDAFINLDGKVFASRFQLGGDLAQLYGPVGSEKLVMQQYQRLNNALLKSNQSIDVLALGDRGGWEFTNNSGVQVLLGKDDIMERIQRYLQIVENGGLVAYMDSIRLVDARYSNGLAVSWKSQEMDLAFAKNYKIQRELRL</sequence>
<dbReference type="InterPro" id="IPR026579">
    <property type="entry name" value="FtsQ"/>
</dbReference>
<dbReference type="InterPro" id="IPR045335">
    <property type="entry name" value="FtsQ_C_sf"/>
</dbReference>
<feature type="domain" description="Cell division protein FtsQ/DivIB C-terminal" evidence="7">
    <location>
        <begin position="48"/>
        <end position="153"/>
    </location>
</feature>
<dbReference type="Pfam" id="PF03799">
    <property type="entry name" value="FtsQ_DivIB_C"/>
    <property type="match status" value="1"/>
</dbReference>
<protein>
    <submittedName>
        <fullName evidence="8">FtsQ-type POTRA domain-containing protein</fullName>
    </submittedName>
</protein>
<accession>A0A973A7S8</accession>
<keyword evidence="1" id="KW-1003">Cell membrane</keyword>
<evidence type="ECO:0000256" key="2">
    <source>
        <dbReference type="ARBA" id="ARBA00022519"/>
    </source>
</evidence>
<keyword evidence="3" id="KW-0132">Cell division</keyword>
<evidence type="ECO:0000256" key="3">
    <source>
        <dbReference type="ARBA" id="ARBA00022618"/>
    </source>
</evidence>
<dbReference type="Gene3D" id="3.40.50.11690">
    <property type="entry name" value="Cell division protein FtsQ/DivIB"/>
    <property type="match status" value="1"/>
</dbReference>
<dbReference type="PANTHER" id="PTHR35851:SF1">
    <property type="entry name" value="CELL DIVISION PROTEIN FTSQ"/>
    <property type="match status" value="1"/>
</dbReference>
<proteinExistence type="predicted"/>
<keyword evidence="6" id="KW-0131">Cell cycle</keyword>
<dbReference type="Proteomes" id="UP000754644">
    <property type="component" value="Unassembled WGS sequence"/>
</dbReference>